<organism evidence="2">
    <name type="scientific">uncultured Caudovirales phage</name>
    <dbReference type="NCBI Taxonomy" id="2100421"/>
    <lineage>
        <taxon>Viruses</taxon>
        <taxon>Duplodnaviria</taxon>
        <taxon>Heunggongvirae</taxon>
        <taxon>Uroviricota</taxon>
        <taxon>Caudoviricetes</taxon>
        <taxon>Peduoviridae</taxon>
        <taxon>Maltschvirus</taxon>
        <taxon>Maltschvirus maltsch</taxon>
    </lineage>
</organism>
<proteinExistence type="predicted"/>
<feature type="region of interest" description="Disordered" evidence="1">
    <location>
        <begin position="1"/>
        <end position="34"/>
    </location>
</feature>
<protein>
    <submittedName>
        <fullName evidence="2">Uncharacterized protein</fullName>
    </submittedName>
</protein>
<reference evidence="2" key="1">
    <citation type="submission" date="2020-04" db="EMBL/GenBank/DDBJ databases">
        <authorList>
            <person name="Chiriac C."/>
            <person name="Salcher M."/>
            <person name="Ghai R."/>
            <person name="Kavagutti S V."/>
        </authorList>
    </citation>
    <scope>NUCLEOTIDE SEQUENCE</scope>
</reference>
<evidence type="ECO:0000313" key="2">
    <source>
        <dbReference type="EMBL" id="CAB4122924.1"/>
    </source>
</evidence>
<sequence length="150" mass="16695">MKTQIESPTQEQFNQGEYKTEDVSPVAGSPKRYRRTDTCELDRLLYANLITPDEHSTLNNLASDLNAAGMIFSVRSSMEPGSTTGNAQFMADTMFARTRRINEQMNILWGELGRPSANLVLSMLTSDLRVSPGAMPVVKKAAAVLRPFYF</sequence>
<feature type="compositionally biased region" description="Polar residues" evidence="1">
    <location>
        <begin position="1"/>
        <end position="17"/>
    </location>
</feature>
<gene>
    <name evidence="2" type="ORF">UFOVP28_75</name>
</gene>
<evidence type="ECO:0000256" key="1">
    <source>
        <dbReference type="SAM" id="MobiDB-lite"/>
    </source>
</evidence>
<name>A0A6J5KKY3_9CAUD</name>
<accession>A0A6J5KKY3</accession>
<dbReference type="EMBL" id="LR796165">
    <property type="protein sequence ID" value="CAB4122924.1"/>
    <property type="molecule type" value="Genomic_DNA"/>
</dbReference>